<dbReference type="EMBL" id="JAALLH010000001">
    <property type="protein sequence ID" value="NIY62264.1"/>
    <property type="molecule type" value="Genomic_DNA"/>
</dbReference>
<proteinExistence type="inferred from homology"/>
<accession>A0A7X5WWI6</accession>
<evidence type="ECO:0000313" key="3">
    <source>
        <dbReference type="Proteomes" id="UP000536624"/>
    </source>
</evidence>
<evidence type="ECO:0000313" key="2">
    <source>
        <dbReference type="EMBL" id="NIY62264.1"/>
    </source>
</evidence>
<dbReference type="InterPro" id="IPR008794">
    <property type="entry name" value="Pro_racemase_fam"/>
</dbReference>
<protein>
    <submittedName>
        <fullName evidence="2">Proline racemase</fullName>
        <ecNumber evidence="2">5.1.1.4</ecNumber>
    </submittedName>
</protein>
<dbReference type="AlphaFoldDB" id="A0A7X5WWI6"/>
<dbReference type="Gene3D" id="3.10.310.10">
    <property type="entry name" value="Diaminopimelate Epimerase, Chain A, domain 1"/>
    <property type="match status" value="2"/>
</dbReference>
<dbReference type="GO" id="GO:0018112">
    <property type="term" value="F:proline racemase activity"/>
    <property type="evidence" value="ECO:0007669"/>
    <property type="project" value="UniProtKB-EC"/>
</dbReference>
<dbReference type="Proteomes" id="UP000536624">
    <property type="component" value="Unassembled WGS sequence"/>
</dbReference>
<dbReference type="PIRSF" id="PIRSF029792">
    <property type="entry name" value="Pro_racemase"/>
    <property type="match status" value="1"/>
</dbReference>
<dbReference type="Pfam" id="PF05544">
    <property type="entry name" value="Pro_racemase"/>
    <property type="match status" value="1"/>
</dbReference>
<dbReference type="EC" id="5.1.1.4" evidence="2"/>
<comment type="similarity">
    <text evidence="1">Belongs to the proline racemase family.</text>
</comment>
<dbReference type="PANTHER" id="PTHR33442">
    <property type="entry name" value="TRANS-3-HYDROXY-L-PROLINE DEHYDRATASE"/>
    <property type="match status" value="1"/>
</dbReference>
<organism evidence="2 3">
    <name type="scientific">Streptomyces malaysiensis</name>
    <dbReference type="NCBI Taxonomy" id="92644"/>
    <lineage>
        <taxon>Bacteria</taxon>
        <taxon>Bacillati</taxon>
        <taxon>Actinomycetota</taxon>
        <taxon>Actinomycetes</taxon>
        <taxon>Kitasatosporales</taxon>
        <taxon>Streptomycetaceae</taxon>
        <taxon>Streptomyces</taxon>
        <taxon>Streptomyces violaceusniger group</taxon>
    </lineage>
</organism>
<dbReference type="RefSeq" id="WP_167499419.1">
    <property type="nucleotide sequence ID" value="NZ_JAALLH010000001.1"/>
</dbReference>
<keyword evidence="2" id="KW-0413">Isomerase</keyword>
<name>A0A7X5WWI6_STRMQ</name>
<reference evidence="2 3" key="1">
    <citation type="submission" date="2020-02" db="EMBL/GenBank/DDBJ databases">
        <title>Streptomyces malaysiensis DSM14702 (JHCC583434, PFL_A843) Genome sequencing and assembly.</title>
        <authorList>
            <person name="Samborskyy M."/>
        </authorList>
    </citation>
    <scope>NUCLEOTIDE SEQUENCE [LARGE SCALE GENOMIC DNA]</scope>
    <source>
        <strain evidence="2 3">DSM 14702</strain>
    </source>
</reference>
<dbReference type="SUPFAM" id="SSF54506">
    <property type="entry name" value="Diaminopimelate epimerase-like"/>
    <property type="match status" value="1"/>
</dbReference>
<comment type="caution">
    <text evidence="2">The sequence shown here is derived from an EMBL/GenBank/DDBJ whole genome shotgun (WGS) entry which is preliminary data.</text>
</comment>
<dbReference type="GO" id="GO:0047580">
    <property type="term" value="F:4-hydroxyproline epimerase activity"/>
    <property type="evidence" value="ECO:0007669"/>
    <property type="project" value="TreeGrafter"/>
</dbReference>
<gene>
    <name evidence="2" type="ORF">SMALB_0168</name>
</gene>
<dbReference type="PANTHER" id="PTHR33442:SF5">
    <property type="entry name" value="BIFUNCTIONAL TRANS-3-HYDROXY-L-PROLINE DEHYDRATASE_2-EPIMERASE"/>
    <property type="match status" value="1"/>
</dbReference>
<sequence length="353" mass="37364">MVRKTDLAVLDAEWTSARPGVALDVIDTHTAGNPTRIVVGGLEIPAAVREVPDARAWLRDSADWVRRRLVHEPRGGGLTCAVVPLPSTDPDHDLGAVILEPGSYPPMCGHCMIGLAMVVDEFGLAPGTISADGRRDVTIRTPAGLVRASIRRHEGSAGTVELTNVPSWFVDSWTQRLGGKQVRVDLSWGGDYYAAVDAAALGLSLRRESASEIVSLARELATVLAGSPPRDPLTGDSLDVYQVLLYERLDDGDTPSCRVVVVAPPGEIDRSPCGTGSSALLALRLAHGEIAAGDEMTTRSIIDSRFSVKAAHVDDTGQRLTVTPVLTGSAHVTGFSRVVADPFDTLADGFAPI</sequence>
<evidence type="ECO:0000256" key="1">
    <source>
        <dbReference type="ARBA" id="ARBA00007529"/>
    </source>
</evidence>
<dbReference type="SFLD" id="SFLDS00028">
    <property type="entry name" value="Proline_Racemase"/>
    <property type="match status" value="1"/>
</dbReference>